<sequence>MMENSTTYNANGRDQQQQQQQRLPDECLLVIIKEFESDIPMLYEFLTVSRFFFDEALKLLVGYPSETWSLLPSGREARKLRPKERFMALVLRSALQREWLKRQGITDQQGLQRIQDALKVQKASSATRDSIAPQSLQSLFPGTEYFSDLDSIMEEHGLELSYSSIIPRESFSQLTTVDYSAYIASLLTGDICRLNLGLLVKLRHPKEPGSLSEASPENEEDLDDGPFIRTARVLIRFLLQHGCQHVVDLGFDLRESAYYVQFATMMPKLRTIEIYMTQTSVHRHFQALEAARFIRLNREAFPSDYRLGFSFSAGHSVYSLPRYGEDGTDLQAWLRKRQMWKTHRYPLHLLYDAVRYPESIDASLTPFFYEESHSIETKNLKLFEDEDNDRWEAGEVPAMAAFLQRCHELQSLKVTVGYPHLFRWISDPPATMDQTDKSRVLKSQQRPLSKLSTLELCSNSEFWGYLQALNDVVAVSGESLEIIRAKSTVYGGMRDGDFPPEYQRTILLNDPFELQGIPRATTIGLEWYLPRVHTIELNFDGITTFGSFDQCPLLEKLTIDTRSSTLQLPGNPLSTQSDFEVVLPLLPVWKLPKLEQLVLRGTIAMQFDFESFRFMSNLQDLVLDMAHMDSIYFANSYMAICPTILRSVAVRDSAESTSPIQDSTDRFYPWNWASESVNSIVLEGYLANVFHLEQLAGFPSLDKLELRKPEQYYNSLLCTQTKALALLYDTQYLVQELFAYDSVPNFIPLSLSAVEPHPLSTVTEQTTNGSINLPESQGGDRDTVPETLDESWTLQSPQRSRLRQLVFTDRWESLCPDAWSQLLGRYAPHLELITGFKKLDPIKQIQNIEEAYRIMERVKSAQDGPNEDERKKSEEGSDADQDGHSSENNTPDSAPSIFRKRKRKNMCKDPQVYDLYSPRSNQ</sequence>
<feature type="compositionally biased region" description="Basic and acidic residues" evidence="1">
    <location>
        <begin position="867"/>
        <end position="885"/>
    </location>
</feature>
<proteinExistence type="predicted"/>
<dbReference type="Proteomes" id="UP000780801">
    <property type="component" value="Unassembled WGS sequence"/>
</dbReference>
<keyword evidence="3" id="KW-1185">Reference proteome</keyword>
<feature type="compositionally biased region" description="Polar residues" evidence="1">
    <location>
        <begin position="761"/>
        <end position="775"/>
    </location>
</feature>
<evidence type="ECO:0000313" key="2">
    <source>
        <dbReference type="EMBL" id="KAF9582753.1"/>
    </source>
</evidence>
<reference evidence="2" key="1">
    <citation type="journal article" date="2020" name="Fungal Divers.">
        <title>Resolving the Mortierellaceae phylogeny through synthesis of multi-gene phylogenetics and phylogenomics.</title>
        <authorList>
            <person name="Vandepol N."/>
            <person name="Liber J."/>
            <person name="Desiro A."/>
            <person name="Na H."/>
            <person name="Kennedy M."/>
            <person name="Barry K."/>
            <person name="Grigoriev I.V."/>
            <person name="Miller A.N."/>
            <person name="O'Donnell K."/>
            <person name="Stajich J.E."/>
            <person name="Bonito G."/>
        </authorList>
    </citation>
    <scope>NUCLEOTIDE SEQUENCE</scope>
    <source>
        <strain evidence="2">KOD1015</strain>
    </source>
</reference>
<evidence type="ECO:0000313" key="3">
    <source>
        <dbReference type="Proteomes" id="UP000780801"/>
    </source>
</evidence>
<feature type="region of interest" description="Disordered" evidence="1">
    <location>
        <begin position="858"/>
        <end position="922"/>
    </location>
</feature>
<gene>
    <name evidence="2" type="ORF">BGW38_010803</name>
</gene>
<dbReference type="EMBL" id="JAABOA010000938">
    <property type="protein sequence ID" value="KAF9582753.1"/>
    <property type="molecule type" value="Genomic_DNA"/>
</dbReference>
<comment type="caution">
    <text evidence="2">The sequence shown here is derived from an EMBL/GenBank/DDBJ whole genome shotgun (WGS) entry which is preliminary data.</text>
</comment>
<dbReference type="OrthoDB" id="2355586at2759"/>
<name>A0A9P6FVQ8_9FUNG</name>
<organism evidence="2 3">
    <name type="scientific">Lunasporangiospora selenospora</name>
    <dbReference type="NCBI Taxonomy" id="979761"/>
    <lineage>
        <taxon>Eukaryota</taxon>
        <taxon>Fungi</taxon>
        <taxon>Fungi incertae sedis</taxon>
        <taxon>Mucoromycota</taxon>
        <taxon>Mortierellomycotina</taxon>
        <taxon>Mortierellomycetes</taxon>
        <taxon>Mortierellales</taxon>
        <taxon>Mortierellaceae</taxon>
        <taxon>Lunasporangiospora</taxon>
    </lineage>
</organism>
<evidence type="ECO:0000256" key="1">
    <source>
        <dbReference type="SAM" id="MobiDB-lite"/>
    </source>
</evidence>
<feature type="region of interest" description="Disordered" evidence="1">
    <location>
        <begin position="761"/>
        <end position="785"/>
    </location>
</feature>
<dbReference type="SUPFAM" id="SSF52058">
    <property type="entry name" value="L domain-like"/>
    <property type="match status" value="1"/>
</dbReference>
<accession>A0A9P6FVQ8</accession>
<protein>
    <submittedName>
        <fullName evidence="2">Uncharacterized protein</fullName>
    </submittedName>
</protein>
<dbReference type="AlphaFoldDB" id="A0A9P6FVQ8"/>